<comment type="caution">
    <text evidence="2">The sequence shown here is derived from an EMBL/GenBank/DDBJ whole genome shotgun (WGS) entry which is preliminary data.</text>
</comment>
<dbReference type="EMBL" id="CAJNOC010003596">
    <property type="protein sequence ID" value="CAF0990033.1"/>
    <property type="molecule type" value="Genomic_DNA"/>
</dbReference>
<evidence type="ECO:0000256" key="1">
    <source>
        <dbReference type="SAM" id="MobiDB-lite"/>
    </source>
</evidence>
<organism evidence="2 3">
    <name type="scientific">Brachionus calyciflorus</name>
    <dbReference type="NCBI Taxonomy" id="104777"/>
    <lineage>
        <taxon>Eukaryota</taxon>
        <taxon>Metazoa</taxon>
        <taxon>Spiralia</taxon>
        <taxon>Gnathifera</taxon>
        <taxon>Rotifera</taxon>
        <taxon>Eurotatoria</taxon>
        <taxon>Monogononta</taxon>
        <taxon>Pseudotrocha</taxon>
        <taxon>Ploima</taxon>
        <taxon>Brachionidae</taxon>
        <taxon>Brachionus</taxon>
    </lineage>
</organism>
<evidence type="ECO:0000313" key="3">
    <source>
        <dbReference type="Proteomes" id="UP000663879"/>
    </source>
</evidence>
<accession>A0A814FTV7</accession>
<gene>
    <name evidence="2" type="ORF">OXX778_LOCUS15863</name>
</gene>
<reference evidence="2" key="1">
    <citation type="submission" date="2021-02" db="EMBL/GenBank/DDBJ databases">
        <authorList>
            <person name="Nowell W R."/>
        </authorList>
    </citation>
    <scope>NUCLEOTIDE SEQUENCE</scope>
    <source>
        <strain evidence="2">Ploen Becks lab</strain>
    </source>
</reference>
<sequence length="63" mass="7221">MISKKVTKNSYLDIDQQLEEANVIFTENDDEFIFGVNEAQLEQANSAEESRSLEDTNYDVMIS</sequence>
<feature type="region of interest" description="Disordered" evidence="1">
    <location>
        <begin position="44"/>
        <end position="63"/>
    </location>
</feature>
<dbReference type="AlphaFoldDB" id="A0A814FTV7"/>
<name>A0A814FTV7_9BILA</name>
<protein>
    <submittedName>
        <fullName evidence="2">Uncharacterized protein</fullName>
    </submittedName>
</protein>
<feature type="non-terminal residue" evidence="2">
    <location>
        <position position="63"/>
    </location>
</feature>
<keyword evidence="3" id="KW-1185">Reference proteome</keyword>
<evidence type="ECO:0000313" key="2">
    <source>
        <dbReference type="EMBL" id="CAF0990033.1"/>
    </source>
</evidence>
<dbReference type="Proteomes" id="UP000663879">
    <property type="component" value="Unassembled WGS sequence"/>
</dbReference>
<proteinExistence type="predicted"/>